<evidence type="ECO:0000256" key="3">
    <source>
        <dbReference type="ARBA" id="ARBA00023242"/>
    </source>
</evidence>
<evidence type="ECO:0000313" key="6">
    <source>
        <dbReference type="Proteomes" id="UP000271098"/>
    </source>
</evidence>
<dbReference type="GO" id="GO:0000445">
    <property type="term" value="C:THO complex part of transcription export complex"/>
    <property type="evidence" value="ECO:0007669"/>
    <property type="project" value="TreeGrafter"/>
</dbReference>
<evidence type="ECO:0000256" key="1">
    <source>
        <dbReference type="ARBA" id="ARBA00004123"/>
    </source>
</evidence>
<evidence type="ECO:0000256" key="2">
    <source>
        <dbReference type="ARBA" id="ARBA00008044"/>
    </source>
</evidence>
<name>A0A183DW01_9BILA</name>
<dbReference type="GO" id="GO:0003729">
    <property type="term" value="F:mRNA binding"/>
    <property type="evidence" value="ECO:0007669"/>
    <property type="project" value="TreeGrafter"/>
</dbReference>
<dbReference type="PANTHER" id="PTHR13375:SF3">
    <property type="entry name" value="THO COMPLEX SUBUNIT 5 HOMOLOG"/>
    <property type="match status" value="1"/>
</dbReference>
<dbReference type="PANTHER" id="PTHR13375">
    <property type="entry name" value="FMS INTERACTING PROTEIN"/>
    <property type="match status" value="1"/>
</dbReference>
<comment type="subcellular location">
    <subcellularLocation>
        <location evidence="1">Nucleus</location>
    </subcellularLocation>
</comment>
<comment type="similarity">
    <text evidence="2">Belongs to the THOC5 family.</text>
</comment>
<protein>
    <submittedName>
        <fullName evidence="7">BZIP domain-containing protein</fullName>
    </submittedName>
</protein>
<dbReference type="Pfam" id="PF09766">
    <property type="entry name" value="FmiP_Thoc5"/>
    <property type="match status" value="1"/>
</dbReference>
<proteinExistence type="inferred from homology"/>
<dbReference type="GO" id="GO:0006406">
    <property type="term" value="P:mRNA export from nucleus"/>
    <property type="evidence" value="ECO:0007669"/>
    <property type="project" value="TreeGrafter"/>
</dbReference>
<accession>A0A183DW01</accession>
<keyword evidence="4" id="KW-0175">Coiled coil</keyword>
<dbReference type="WBParaSite" id="GPUH_0001290601-mRNA-1">
    <property type="protein sequence ID" value="GPUH_0001290601-mRNA-1"/>
    <property type="gene ID" value="GPUH_0001290601"/>
</dbReference>
<evidence type="ECO:0000313" key="5">
    <source>
        <dbReference type="EMBL" id="VDN21230.1"/>
    </source>
</evidence>
<dbReference type="InterPro" id="IPR019163">
    <property type="entry name" value="THO_Thoc5"/>
</dbReference>
<feature type="coiled-coil region" evidence="4">
    <location>
        <begin position="30"/>
        <end position="60"/>
    </location>
</feature>
<reference evidence="5 6" key="2">
    <citation type="submission" date="2018-11" db="EMBL/GenBank/DDBJ databases">
        <authorList>
            <consortium name="Pathogen Informatics"/>
        </authorList>
    </citation>
    <scope>NUCLEOTIDE SEQUENCE [LARGE SCALE GENOMIC DNA]</scope>
</reference>
<keyword evidence="6" id="KW-1185">Reference proteome</keyword>
<keyword evidence="3" id="KW-0539">Nucleus</keyword>
<evidence type="ECO:0000313" key="7">
    <source>
        <dbReference type="WBParaSite" id="GPUH_0001290601-mRNA-1"/>
    </source>
</evidence>
<dbReference type="EMBL" id="UYRT01079704">
    <property type="protein sequence ID" value="VDN21230.1"/>
    <property type="molecule type" value="Genomic_DNA"/>
</dbReference>
<dbReference type="AlphaFoldDB" id="A0A183DW01"/>
<evidence type="ECO:0000256" key="4">
    <source>
        <dbReference type="SAM" id="Coils"/>
    </source>
</evidence>
<dbReference type="Proteomes" id="UP000271098">
    <property type="component" value="Unassembled WGS sequence"/>
</dbReference>
<reference evidence="7" key="1">
    <citation type="submission" date="2016-06" db="UniProtKB">
        <authorList>
            <consortium name="WormBaseParasite"/>
        </authorList>
    </citation>
    <scope>IDENTIFICATION</scope>
</reference>
<sequence length="160" mass="18989">MVSFGEALRSRFISLRRLNRLAQYRNRKIRDQVNQERAVVEERYLQLQNIKSEIEHLQKEIERCYDFRSADEHIALVPLEEFYANAPANISQEEVTRKDPHQQHLARLNWEMQERKNLVGTLLEREGRKSVLISDITTKEHRLKSLKPKIEAIIEIAESI</sequence>
<dbReference type="OrthoDB" id="20582at2759"/>
<gene>
    <name evidence="5" type="ORF">GPUH_LOCUS12892</name>
</gene>
<organism evidence="7">
    <name type="scientific">Gongylonema pulchrum</name>
    <dbReference type="NCBI Taxonomy" id="637853"/>
    <lineage>
        <taxon>Eukaryota</taxon>
        <taxon>Metazoa</taxon>
        <taxon>Ecdysozoa</taxon>
        <taxon>Nematoda</taxon>
        <taxon>Chromadorea</taxon>
        <taxon>Rhabditida</taxon>
        <taxon>Spirurina</taxon>
        <taxon>Spiruromorpha</taxon>
        <taxon>Spiruroidea</taxon>
        <taxon>Gongylonematidae</taxon>
        <taxon>Gongylonema</taxon>
    </lineage>
</organism>